<dbReference type="GO" id="GO:0004519">
    <property type="term" value="F:endonuclease activity"/>
    <property type="evidence" value="ECO:0007669"/>
    <property type="project" value="InterPro"/>
</dbReference>
<sequence>MKYINLKNPNNSYFLGFAQTDGSLSKSSRNRGKLQIEVGAKDLHILKSFKELFSTVYSSIKKRNRNTNFKKNHISFVFVISGKEFREEINKLGVPYDKKSEIIAPPTFIFSERDYIRGLIDGDGSIGIRLGKYPFISFTVKSEKLKDYLIDIIEKITGERKKLNRNKRDNIYNIMLNREKAQRFAKCLYYPGCLALNRKLKDVKEILKWKRSKSLKKIFRNEWHDWEDEYILNHTIKESCKYLKRTEMSIKMRKWRLLK</sequence>
<reference evidence="2 3" key="1">
    <citation type="journal article" date="2016" name="Environ. Microbiol.">
        <title>Genomic resolution of a cold subsurface aquifer community provides metabolic insights for novel microbes adapted to high CO concentrations.</title>
        <authorList>
            <person name="Probst A.J."/>
            <person name="Castelle C.J."/>
            <person name="Singh A."/>
            <person name="Brown C.T."/>
            <person name="Anantharaman K."/>
            <person name="Sharon I."/>
            <person name="Hug L.A."/>
            <person name="Burstein D."/>
            <person name="Emerson J.B."/>
            <person name="Thomas B.C."/>
            <person name="Banfield J.F."/>
        </authorList>
    </citation>
    <scope>NUCLEOTIDE SEQUENCE [LARGE SCALE GENOMIC DNA]</scope>
    <source>
        <strain evidence="2">CG1_02_39_135</strain>
    </source>
</reference>
<dbReference type="InterPro" id="IPR004860">
    <property type="entry name" value="LAGLIDADG_dom"/>
</dbReference>
<evidence type="ECO:0000313" key="2">
    <source>
        <dbReference type="EMBL" id="OIO65885.1"/>
    </source>
</evidence>
<feature type="domain" description="DOD-type homing endonuclease" evidence="1">
    <location>
        <begin position="14"/>
        <end position="152"/>
    </location>
</feature>
<protein>
    <recommendedName>
        <fullName evidence="1">DOD-type homing endonuclease domain-containing protein</fullName>
    </recommendedName>
</protein>
<organism evidence="2 3">
    <name type="scientific">Candidatus Wolfebacteria bacterium CG1_02_39_135</name>
    <dbReference type="NCBI Taxonomy" id="1805425"/>
    <lineage>
        <taxon>Bacteria</taxon>
        <taxon>Candidatus Wolfeibacteriota</taxon>
    </lineage>
</organism>
<dbReference type="Proteomes" id="UP000182693">
    <property type="component" value="Unassembled WGS sequence"/>
</dbReference>
<accession>A0A1J4Y571</accession>
<dbReference type="SUPFAM" id="SSF55608">
    <property type="entry name" value="Homing endonucleases"/>
    <property type="match status" value="2"/>
</dbReference>
<name>A0A1J4Y571_9BACT</name>
<proteinExistence type="predicted"/>
<evidence type="ECO:0000313" key="3">
    <source>
        <dbReference type="Proteomes" id="UP000182693"/>
    </source>
</evidence>
<dbReference type="InterPro" id="IPR004042">
    <property type="entry name" value="Intein_endonuc_central"/>
</dbReference>
<comment type="caution">
    <text evidence="2">The sequence shown here is derived from an EMBL/GenBank/DDBJ whole genome shotgun (WGS) entry which is preliminary data.</text>
</comment>
<dbReference type="Pfam" id="PF14528">
    <property type="entry name" value="LAGLIDADG_3"/>
    <property type="match status" value="2"/>
</dbReference>
<dbReference type="EMBL" id="MNWX01000004">
    <property type="protein sequence ID" value="OIO65885.1"/>
    <property type="molecule type" value="Genomic_DNA"/>
</dbReference>
<dbReference type="InterPro" id="IPR027434">
    <property type="entry name" value="Homing_endonucl"/>
</dbReference>
<dbReference type="PROSITE" id="PS50819">
    <property type="entry name" value="INTEIN_ENDONUCLEASE"/>
    <property type="match status" value="1"/>
</dbReference>
<dbReference type="STRING" id="1805425.AUJ30_00215"/>
<evidence type="ECO:0000259" key="1">
    <source>
        <dbReference type="PROSITE" id="PS50819"/>
    </source>
</evidence>
<gene>
    <name evidence="2" type="ORF">AUJ30_00215</name>
</gene>
<dbReference type="Gene3D" id="3.10.28.10">
    <property type="entry name" value="Homing endonucleases"/>
    <property type="match status" value="1"/>
</dbReference>
<dbReference type="AlphaFoldDB" id="A0A1J4Y571"/>